<gene>
    <name evidence="1" type="ORF">MiSe_59670</name>
</gene>
<keyword evidence="2" id="KW-1185">Reference proteome</keyword>
<reference evidence="1" key="1">
    <citation type="submission" date="2019-10" db="EMBL/GenBank/DDBJ databases">
        <title>Draft genome sequece of Microseira wollei NIES-4236.</title>
        <authorList>
            <person name="Yamaguchi H."/>
            <person name="Suzuki S."/>
            <person name="Kawachi M."/>
        </authorList>
    </citation>
    <scope>NUCLEOTIDE SEQUENCE</scope>
    <source>
        <strain evidence="1">NIES-4236</strain>
    </source>
</reference>
<accession>A0AAV3XLW6</accession>
<sequence>MLHKPKIVQMDKATAANIQDLQQLGTEAAE</sequence>
<dbReference type="Proteomes" id="UP001050975">
    <property type="component" value="Unassembled WGS sequence"/>
</dbReference>
<name>A0AAV3XLW6_9CYAN</name>
<evidence type="ECO:0000313" key="2">
    <source>
        <dbReference type="Proteomes" id="UP001050975"/>
    </source>
</evidence>
<dbReference type="EMBL" id="BLAY01000111">
    <property type="protein sequence ID" value="GET41155.1"/>
    <property type="molecule type" value="Genomic_DNA"/>
</dbReference>
<dbReference type="AlphaFoldDB" id="A0AAV3XLW6"/>
<evidence type="ECO:0000313" key="1">
    <source>
        <dbReference type="EMBL" id="GET41155.1"/>
    </source>
</evidence>
<comment type="caution">
    <text evidence="1">The sequence shown here is derived from an EMBL/GenBank/DDBJ whole genome shotgun (WGS) entry which is preliminary data.</text>
</comment>
<proteinExistence type="predicted"/>
<organism evidence="1 2">
    <name type="scientific">Microseira wollei NIES-4236</name>
    <dbReference type="NCBI Taxonomy" id="2530354"/>
    <lineage>
        <taxon>Bacteria</taxon>
        <taxon>Bacillati</taxon>
        <taxon>Cyanobacteriota</taxon>
        <taxon>Cyanophyceae</taxon>
        <taxon>Oscillatoriophycideae</taxon>
        <taxon>Aerosakkonematales</taxon>
        <taxon>Aerosakkonemataceae</taxon>
        <taxon>Microseira</taxon>
    </lineage>
</organism>
<protein>
    <submittedName>
        <fullName evidence="1">Uncharacterized protein</fullName>
    </submittedName>
</protein>